<dbReference type="AlphaFoldDB" id="A0ABD5T814"/>
<dbReference type="SUPFAM" id="SSF53335">
    <property type="entry name" value="S-adenosyl-L-methionine-dependent methyltransferases"/>
    <property type="match status" value="1"/>
</dbReference>
<organism evidence="5 6">
    <name type="scientific">Halobaculum halobium</name>
    <dbReference type="NCBI Taxonomy" id="3032281"/>
    <lineage>
        <taxon>Archaea</taxon>
        <taxon>Methanobacteriati</taxon>
        <taxon>Methanobacteriota</taxon>
        <taxon>Stenosarchaea group</taxon>
        <taxon>Halobacteria</taxon>
        <taxon>Halobacteriales</taxon>
        <taxon>Haloferacaceae</taxon>
        <taxon>Halobaculum</taxon>
    </lineage>
</organism>
<dbReference type="InterPro" id="IPR041698">
    <property type="entry name" value="Methyltransf_25"/>
</dbReference>
<keyword evidence="1 5" id="KW-0489">Methyltransferase</keyword>
<feature type="region of interest" description="Disordered" evidence="3">
    <location>
        <begin position="1"/>
        <end position="29"/>
    </location>
</feature>
<dbReference type="GO" id="GO:0008168">
    <property type="term" value="F:methyltransferase activity"/>
    <property type="evidence" value="ECO:0007669"/>
    <property type="project" value="UniProtKB-KW"/>
</dbReference>
<keyword evidence="6" id="KW-1185">Reference proteome</keyword>
<accession>A0ABD5T814</accession>
<dbReference type="PANTHER" id="PTHR13069">
    <property type="entry name" value="ALKYLATED DNA REPAIR PROTEIN ALKB HOMOLOG 8"/>
    <property type="match status" value="1"/>
</dbReference>
<dbReference type="PANTHER" id="PTHR13069:SF21">
    <property type="entry name" value="ALKYLATED DNA REPAIR PROTEIN ALKB HOMOLOG 8"/>
    <property type="match status" value="1"/>
</dbReference>
<dbReference type="GeneID" id="81208393"/>
<name>A0ABD5T814_9EURY</name>
<dbReference type="EMBL" id="JBHSWX010000012">
    <property type="protein sequence ID" value="MFC6785365.1"/>
    <property type="molecule type" value="Genomic_DNA"/>
</dbReference>
<evidence type="ECO:0000256" key="3">
    <source>
        <dbReference type="SAM" id="MobiDB-lite"/>
    </source>
</evidence>
<reference evidence="5 6" key="1">
    <citation type="journal article" date="2019" name="Int. J. Syst. Evol. Microbiol.">
        <title>The Global Catalogue of Microorganisms (GCM) 10K type strain sequencing project: providing services to taxonomists for standard genome sequencing and annotation.</title>
        <authorList>
            <consortium name="The Broad Institute Genomics Platform"/>
            <consortium name="The Broad Institute Genome Sequencing Center for Infectious Disease"/>
            <person name="Wu L."/>
            <person name="Ma J."/>
        </authorList>
    </citation>
    <scope>NUCLEOTIDE SEQUENCE [LARGE SCALE GENOMIC DNA]</scope>
    <source>
        <strain evidence="5 6">SYNS20</strain>
    </source>
</reference>
<protein>
    <submittedName>
        <fullName evidence="5">Class I SAM-dependent methyltransferase</fullName>
        <ecNumber evidence="5">2.1.1.-</ecNumber>
    </submittedName>
</protein>
<proteinExistence type="predicted"/>
<evidence type="ECO:0000313" key="5">
    <source>
        <dbReference type="EMBL" id="MFC6785365.1"/>
    </source>
</evidence>
<sequence>MTQGDPTADGSERPEADEPPQSRPAGSAVASTYDRIAAHFSKTREYAWPEVESFLDGRSGGVGLDVGCGNGRHSDSLNERTERVVGVDVSGELLREARARARDRGYASGVSFVAGDAAALPVGDDRVALAVYVAALHHLRPRQRRVASLSELARVLEPGGRALVSAWSTAHERFDADADAETGFDTAVDWTLPGGETVPRFYHIYAPREFDADLVASDLRVIDSEVSSGNCYAVVASE</sequence>
<evidence type="ECO:0000256" key="2">
    <source>
        <dbReference type="ARBA" id="ARBA00022679"/>
    </source>
</evidence>
<dbReference type="InterPro" id="IPR029063">
    <property type="entry name" value="SAM-dependent_MTases_sf"/>
</dbReference>
<dbReference type="Pfam" id="PF13649">
    <property type="entry name" value="Methyltransf_25"/>
    <property type="match status" value="1"/>
</dbReference>
<dbReference type="InterPro" id="IPR051422">
    <property type="entry name" value="AlkB_tRNA_MeTrf/Diox"/>
</dbReference>
<dbReference type="Proteomes" id="UP001596443">
    <property type="component" value="Unassembled WGS sequence"/>
</dbReference>
<keyword evidence="2 5" id="KW-0808">Transferase</keyword>
<gene>
    <name evidence="5" type="ORF">ACFQFD_05065</name>
</gene>
<comment type="caution">
    <text evidence="5">The sequence shown here is derived from an EMBL/GenBank/DDBJ whole genome shotgun (WGS) entry which is preliminary data.</text>
</comment>
<dbReference type="RefSeq" id="WP_284062225.1">
    <property type="nucleotide sequence ID" value="NZ_CP126158.1"/>
</dbReference>
<dbReference type="EC" id="2.1.1.-" evidence="5"/>
<feature type="domain" description="Methyltransferase" evidence="4">
    <location>
        <begin position="64"/>
        <end position="160"/>
    </location>
</feature>
<evidence type="ECO:0000259" key="4">
    <source>
        <dbReference type="Pfam" id="PF13649"/>
    </source>
</evidence>
<evidence type="ECO:0000256" key="1">
    <source>
        <dbReference type="ARBA" id="ARBA00022603"/>
    </source>
</evidence>
<dbReference type="CDD" id="cd02440">
    <property type="entry name" value="AdoMet_MTases"/>
    <property type="match status" value="1"/>
</dbReference>
<dbReference type="GO" id="GO:0032259">
    <property type="term" value="P:methylation"/>
    <property type="evidence" value="ECO:0007669"/>
    <property type="project" value="UniProtKB-KW"/>
</dbReference>
<dbReference type="Gene3D" id="3.40.50.150">
    <property type="entry name" value="Vaccinia Virus protein VP39"/>
    <property type="match status" value="1"/>
</dbReference>
<evidence type="ECO:0000313" key="6">
    <source>
        <dbReference type="Proteomes" id="UP001596443"/>
    </source>
</evidence>